<comment type="caution">
    <text evidence="1">The sequence shown here is derived from an EMBL/GenBank/DDBJ whole genome shotgun (WGS) entry which is preliminary data.</text>
</comment>
<evidence type="ECO:0000313" key="1">
    <source>
        <dbReference type="EMBL" id="GEN98770.1"/>
    </source>
</evidence>
<dbReference type="Proteomes" id="UP000321464">
    <property type="component" value="Unassembled WGS sequence"/>
</dbReference>
<evidence type="ECO:0008006" key="3">
    <source>
        <dbReference type="Google" id="ProtNLM"/>
    </source>
</evidence>
<accession>A0A512AGF4</accession>
<proteinExistence type="predicted"/>
<dbReference type="AlphaFoldDB" id="A0A512AGF4"/>
<keyword evidence="2" id="KW-1185">Reference proteome</keyword>
<evidence type="ECO:0000313" key="2">
    <source>
        <dbReference type="Proteomes" id="UP000321464"/>
    </source>
</evidence>
<organism evidence="1 2">
    <name type="scientific">Novosphingobium sediminis</name>
    <dbReference type="NCBI Taxonomy" id="707214"/>
    <lineage>
        <taxon>Bacteria</taxon>
        <taxon>Pseudomonadati</taxon>
        <taxon>Pseudomonadota</taxon>
        <taxon>Alphaproteobacteria</taxon>
        <taxon>Sphingomonadales</taxon>
        <taxon>Sphingomonadaceae</taxon>
        <taxon>Novosphingobium</taxon>
    </lineage>
</organism>
<dbReference type="OrthoDB" id="7433140at2"/>
<dbReference type="RefSeq" id="WP_147158153.1">
    <property type="nucleotide sequence ID" value="NZ_BJYR01000003.1"/>
</dbReference>
<reference evidence="1 2" key="1">
    <citation type="submission" date="2019-07" db="EMBL/GenBank/DDBJ databases">
        <title>Whole genome shotgun sequence of Novosphingobium sediminis NBRC 106119.</title>
        <authorList>
            <person name="Hosoyama A."/>
            <person name="Uohara A."/>
            <person name="Ohji S."/>
            <person name="Ichikawa N."/>
        </authorList>
    </citation>
    <scope>NUCLEOTIDE SEQUENCE [LARGE SCALE GENOMIC DNA]</scope>
    <source>
        <strain evidence="1 2">NBRC 106119</strain>
    </source>
</reference>
<dbReference type="EMBL" id="BJYR01000003">
    <property type="protein sequence ID" value="GEN98770.1"/>
    <property type="molecule type" value="Genomic_DNA"/>
</dbReference>
<protein>
    <recommendedName>
        <fullName evidence="3">DUF3618 domain-containing protein</fullName>
    </recommendedName>
</protein>
<name>A0A512AGF4_9SPHN</name>
<gene>
    <name evidence="1" type="ORF">NSE01_06030</name>
</gene>
<sequence>MSDETLHEARARRNAAWARFNGQKDALRTGLAEKSIPARIKDAAMDRVIDTVDEAKAVAKDNIPVIGGTLALLAAWFFRRPLINLIKNRFGSDEADEDVT</sequence>